<keyword evidence="3 5" id="KW-0808">Transferase</keyword>
<dbReference type="KEGG" id="pprf:DPRO_3004"/>
<keyword evidence="2" id="KW-0328">Glycosyltransferase</keyword>
<dbReference type="PANTHER" id="PTHR43179:SF12">
    <property type="entry name" value="GALACTOFURANOSYLTRANSFERASE GLFT2"/>
    <property type="match status" value="1"/>
</dbReference>
<comment type="similarity">
    <text evidence="1">Belongs to the glycosyltransferase 2 family.</text>
</comment>
<dbReference type="Gene3D" id="3.90.550.10">
    <property type="entry name" value="Spore Coat Polysaccharide Biosynthesis Protein SpsA, Chain A"/>
    <property type="match status" value="1"/>
</dbReference>
<dbReference type="InterPro" id="IPR001173">
    <property type="entry name" value="Glyco_trans_2-like"/>
</dbReference>
<evidence type="ECO:0000313" key="5">
    <source>
        <dbReference type="EMBL" id="SOB59914.1"/>
    </source>
</evidence>
<dbReference type="AlphaFoldDB" id="A0A2C8FBJ5"/>
<dbReference type="OrthoDB" id="5443808at2"/>
<dbReference type="PANTHER" id="PTHR43179">
    <property type="entry name" value="RHAMNOSYLTRANSFERASE WBBL"/>
    <property type="match status" value="1"/>
</dbReference>
<evidence type="ECO:0000313" key="6">
    <source>
        <dbReference type="Proteomes" id="UP000219215"/>
    </source>
</evidence>
<feature type="domain" description="Glycosyltransferase 2-like" evidence="4">
    <location>
        <begin position="243"/>
        <end position="422"/>
    </location>
</feature>
<dbReference type="RefSeq" id="WP_097012711.1">
    <property type="nucleotide sequence ID" value="NZ_LT907975.1"/>
</dbReference>
<gene>
    <name evidence="5" type="ORF">DPRO_3004</name>
</gene>
<evidence type="ECO:0000259" key="4">
    <source>
        <dbReference type="Pfam" id="PF00535"/>
    </source>
</evidence>
<proteinExistence type="inferred from homology"/>
<evidence type="ECO:0000256" key="1">
    <source>
        <dbReference type="ARBA" id="ARBA00006739"/>
    </source>
</evidence>
<dbReference type="GO" id="GO:0016757">
    <property type="term" value="F:glycosyltransferase activity"/>
    <property type="evidence" value="ECO:0007669"/>
    <property type="project" value="UniProtKB-KW"/>
</dbReference>
<keyword evidence="6" id="KW-1185">Reference proteome</keyword>
<sequence>MHNSSRLVRQLITLVRNSGYLRPDHAMAVAGNILDARPLPDAFAILSPALIRHAALFDPFDREKLRLAEDVNSRVPHEPFTQWVDSARRLTDMDPVPEYITAPDPSTASPEAFVQYIREQPSNDNRFSAILHLWQTGAEKAFLEAVQIITASPSGLLAAPVMAWGAYAANQADLAGMLLDEGARTFQSINLRARMALDNGDTKQSIDLLRESLDMEPFQPAIIEQLASLEHSSSPAPTADTHICLYTWNKPDTLIQTITSLAQTDIGDAQITILNNGTTTCSPDALEQRVREAAPQLSIRWLHLPVNVGAPAARNWLLADEQVRQSDYVAFLDDDVLLPPDWLTRFHSTLARFPKAAAVGAKCLNAPMRTLQYAFRNFEDIGELTIRLTANAPTLMDMGQFDAPRPCLTVMGCCHLLDRKKLESHNVPDFDIRFSPSQVDDIEHDLQIWKAGAQVIYDGGVQVVHLQDTGKAPSQAAIGQAYANHYKMERKFSLTDLKQMDEAVKAADEKAFRQALHAVLPTITGSARVFWQTLAPLLRTIKKANR</sequence>
<protein>
    <submittedName>
        <fullName evidence="5">Glycosyl transferase family 2</fullName>
    </submittedName>
</protein>
<dbReference type="Proteomes" id="UP000219215">
    <property type="component" value="Chromosome DPRO"/>
</dbReference>
<evidence type="ECO:0000256" key="2">
    <source>
        <dbReference type="ARBA" id="ARBA00022676"/>
    </source>
</evidence>
<dbReference type="EMBL" id="LT907975">
    <property type="protein sequence ID" value="SOB59914.1"/>
    <property type="molecule type" value="Genomic_DNA"/>
</dbReference>
<evidence type="ECO:0000256" key="3">
    <source>
        <dbReference type="ARBA" id="ARBA00022679"/>
    </source>
</evidence>
<name>A0A2C8FBJ5_9BACT</name>
<organism evidence="5 6">
    <name type="scientific">Pseudodesulfovibrio profundus</name>
    <dbReference type="NCBI Taxonomy" id="57320"/>
    <lineage>
        <taxon>Bacteria</taxon>
        <taxon>Pseudomonadati</taxon>
        <taxon>Thermodesulfobacteriota</taxon>
        <taxon>Desulfovibrionia</taxon>
        <taxon>Desulfovibrionales</taxon>
        <taxon>Desulfovibrionaceae</taxon>
    </lineage>
</organism>
<reference evidence="6" key="1">
    <citation type="submission" date="2017-09" db="EMBL/GenBank/DDBJ databases">
        <authorList>
            <person name="Regsiter A."/>
            <person name="William W."/>
        </authorList>
    </citation>
    <scope>NUCLEOTIDE SEQUENCE [LARGE SCALE GENOMIC DNA]</scope>
    <source>
        <strain evidence="6">500-1</strain>
    </source>
</reference>
<dbReference type="InterPro" id="IPR029044">
    <property type="entry name" value="Nucleotide-diphossugar_trans"/>
</dbReference>
<accession>A0A2C8FBJ5</accession>
<dbReference type="SUPFAM" id="SSF53448">
    <property type="entry name" value="Nucleotide-diphospho-sugar transferases"/>
    <property type="match status" value="1"/>
</dbReference>
<dbReference type="Pfam" id="PF00535">
    <property type="entry name" value="Glycos_transf_2"/>
    <property type="match status" value="1"/>
</dbReference>